<evidence type="ECO:0000256" key="4">
    <source>
        <dbReference type="ARBA" id="ARBA00022989"/>
    </source>
</evidence>
<dbReference type="AlphaFoldDB" id="A0A0F8VVX4"/>
<organism evidence="7">
    <name type="scientific">marine sediment metagenome</name>
    <dbReference type="NCBI Taxonomy" id="412755"/>
    <lineage>
        <taxon>unclassified sequences</taxon>
        <taxon>metagenomes</taxon>
        <taxon>ecological metagenomes</taxon>
    </lineage>
</organism>
<keyword evidence="4 6" id="KW-1133">Transmembrane helix</keyword>
<feature type="transmembrane region" description="Helical" evidence="6">
    <location>
        <begin position="308"/>
        <end position="329"/>
    </location>
</feature>
<sequence length="337" mass="38334">LLKTTVPTALKDSFVKFATFFLLLAYGAGWLSFRSFFNIYVLIYLAQLILIISYARRITRMKPTFSWQFFSNTRIREVSLYGGFSLLAGGTVMLVQRIDIIMISRLMSLKEVAYYSTAFFFMTAIMVPARSVATIAAPLLSKHIQDDNLGEVKNIYLPSTLNMFIFSGFVFLGVWICVDELMIVLGEKFGQIKWVIFFLGIGKITEAFHGLNQNILIYSRYFRWDSVLQIFLLTITIITNLIFIPRFGMNGAAIASLIAISSNQLLKALLIYFKYRLHPYNKRSLLVIALFIIVLVSADYLPQAGSPLMSIAVKAVSFSLLYFIIIYIFNLSTELNT</sequence>
<feature type="transmembrane region" description="Helical" evidence="6">
    <location>
        <begin position="14"/>
        <end position="33"/>
    </location>
</feature>
<keyword evidence="2" id="KW-1003">Cell membrane</keyword>
<comment type="caution">
    <text evidence="7">The sequence shown here is derived from an EMBL/GenBank/DDBJ whole genome shotgun (WGS) entry which is preliminary data.</text>
</comment>
<feature type="transmembrane region" description="Helical" evidence="6">
    <location>
        <begin position="224"/>
        <end position="245"/>
    </location>
</feature>
<evidence type="ECO:0000313" key="7">
    <source>
        <dbReference type="EMBL" id="KKK48462.1"/>
    </source>
</evidence>
<dbReference type="GO" id="GO:0005886">
    <property type="term" value="C:plasma membrane"/>
    <property type="evidence" value="ECO:0007669"/>
    <property type="project" value="UniProtKB-SubCell"/>
</dbReference>
<evidence type="ECO:0000256" key="3">
    <source>
        <dbReference type="ARBA" id="ARBA00022692"/>
    </source>
</evidence>
<proteinExistence type="predicted"/>
<evidence type="ECO:0000256" key="2">
    <source>
        <dbReference type="ARBA" id="ARBA00022475"/>
    </source>
</evidence>
<name>A0A0F8VVX4_9ZZZZ</name>
<reference evidence="7" key="1">
    <citation type="journal article" date="2015" name="Nature">
        <title>Complex archaea that bridge the gap between prokaryotes and eukaryotes.</title>
        <authorList>
            <person name="Spang A."/>
            <person name="Saw J.H."/>
            <person name="Jorgensen S.L."/>
            <person name="Zaremba-Niedzwiedzka K."/>
            <person name="Martijn J."/>
            <person name="Lind A.E."/>
            <person name="van Eijk R."/>
            <person name="Schleper C."/>
            <person name="Guy L."/>
            <person name="Ettema T.J."/>
        </authorList>
    </citation>
    <scope>NUCLEOTIDE SEQUENCE</scope>
</reference>
<evidence type="ECO:0000256" key="1">
    <source>
        <dbReference type="ARBA" id="ARBA00004651"/>
    </source>
</evidence>
<keyword evidence="5 6" id="KW-0472">Membrane</keyword>
<feature type="transmembrane region" description="Helical" evidence="6">
    <location>
        <begin position="285"/>
        <end position="302"/>
    </location>
</feature>
<dbReference type="InterPro" id="IPR050833">
    <property type="entry name" value="Poly_Biosynth_Transport"/>
</dbReference>
<feature type="transmembrane region" description="Helical" evidence="6">
    <location>
        <begin position="39"/>
        <end position="57"/>
    </location>
</feature>
<feature type="non-terminal residue" evidence="7">
    <location>
        <position position="1"/>
    </location>
</feature>
<protein>
    <submittedName>
        <fullName evidence="7">Uncharacterized protein</fullName>
    </submittedName>
</protein>
<dbReference type="PANTHER" id="PTHR30250">
    <property type="entry name" value="PST FAMILY PREDICTED COLANIC ACID TRANSPORTER"/>
    <property type="match status" value="1"/>
</dbReference>
<evidence type="ECO:0000256" key="6">
    <source>
        <dbReference type="SAM" id="Phobius"/>
    </source>
</evidence>
<comment type="subcellular location">
    <subcellularLocation>
        <location evidence="1">Cell membrane</location>
        <topology evidence="1">Multi-pass membrane protein</topology>
    </subcellularLocation>
</comment>
<dbReference type="PANTHER" id="PTHR30250:SF11">
    <property type="entry name" value="O-ANTIGEN TRANSPORTER-RELATED"/>
    <property type="match status" value="1"/>
</dbReference>
<feature type="transmembrane region" description="Helical" evidence="6">
    <location>
        <begin position="192"/>
        <end position="212"/>
    </location>
</feature>
<feature type="transmembrane region" description="Helical" evidence="6">
    <location>
        <begin position="251"/>
        <end position="273"/>
    </location>
</feature>
<feature type="transmembrane region" description="Helical" evidence="6">
    <location>
        <begin position="161"/>
        <end position="186"/>
    </location>
</feature>
<dbReference type="EMBL" id="LAZR01069051">
    <property type="protein sequence ID" value="KKK48462.1"/>
    <property type="molecule type" value="Genomic_DNA"/>
</dbReference>
<accession>A0A0F8VVX4</accession>
<gene>
    <name evidence="7" type="ORF">LCGC14_3144870</name>
</gene>
<feature type="non-terminal residue" evidence="7">
    <location>
        <position position="337"/>
    </location>
</feature>
<keyword evidence="3 6" id="KW-0812">Transmembrane</keyword>
<dbReference type="Pfam" id="PF13440">
    <property type="entry name" value="Polysacc_synt_3"/>
    <property type="match status" value="1"/>
</dbReference>
<feature type="transmembrane region" description="Helical" evidence="6">
    <location>
        <begin position="118"/>
        <end position="140"/>
    </location>
</feature>
<feature type="transmembrane region" description="Helical" evidence="6">
    <location>
        <begin position="78"/>
        <end position="98"/>
    </location>
</feature>
<evidence type="ECO:0000256" key="5">
    <source>
        <dbReference type="ARBA" id="ARBA00023136"/>
    </source>
</evidence>